<gene>
    <name evidence="3" type="ORF">ACFQVD_33715</name>
</gene>
<feature type="domain" description="Zinc finger CGNR" evidence="2">
    <location>
        <begin position="23"/>
        <end position="57"/>
    </location>
</feature>
<dbReference type="PANTHER" id="PTHR35525:SF3">
    <property type="entry name" value="BLL6575 PROTEIN"/>
    <property type="match status" value="1"/>
</dbReference>
<proteinExistence type="predicted"/>
<dbReference type="Gene3D" id="1.10.3300.10">
    <property type="entry name" value="Jann2411-like domain"/>
    <property type="match status" value="1"/>
</dbReference>
<evidence type="ECO:0000256" key="1">
    <source>
        <dbReference type="SAM" id="MobiDB-lite"/>
    </source>
</evidence>
<protein>
    <submittedName>
        <fullName evidence="3">CGNR zinc finger domain-containing protein</fullName>
    </submittedName>
</protein>
<dbReference type="InterPro" id="IPR021005">
    <property type="entry name" value="Znf_CGNR"/>
</dbReference>
<feature type="compositionally biased region" description="Low complexity" evidence="1">
    <location>
        <begin position="60"/>
        <end position="74"/>
    </location>
</feature>
<feature type="region of interest" description="Disordered" evidence="1">
    <location>
        <begin position="59"/>
        <end position="90"/>
    </location>
</feature>
<dbReference type="EMBL" id="JBHTEE010000001">
    <property type="protein sequence ID" value="MFC7605078.1"/>
    <property type="molecule type" value="Genomic_DNA"/>
</dbReference>
<dbReference type="Proteomes" id="UP001596514">
    <property type="component" value="Unassembled WGS sequence"/>
</dbReference>
<dbReference type="PANTHER" id="PTHR35525">
    <property type="entry name" value="BLL6575 PROTEIN"/>
    <property type="match status" value="1"/>
</dbReference>
<evidence type="ECO:0000259" key="2">
    <source>
        <dbReference type="Pfam" id="PF11706"/>
    </source>
</evidence>
<sequence length="90" mass="9535">MDAVVGRVVGATAAALADGTWARLKACANDGCRWAFHDHSRSRTGRWCSMRLRGNRVDMPLRSSASSLESGPPSDDTASGARLPSSSRST</sequence>
<evidence type="ECO:0000313" key="3">
    <source>
        <dbReference type="EMBL" id="MFC7605078.1"/>
    </source>
</evidence>
<evidence type="ECO:0000313" key="4">
    <source>
        <dbReference type="Proteomes" id="UP001596514"/>
    </source>
</evidence>
<dbReference type="InterPro" id="IPR023286">
    <property type="entry name" value="ABATE_dom_sf"/>
</dbReference>
<name>A0ABW2T8S7_9ACTN</name>
<keyword evidence="4" id="KW-1185">Reference proteome</keyword>
<dbReference type="SUPFAM" id="SSF160904">
    <property type="entry name" value="Jann2411-like"/>
    <property type="match status" value="1"/>
</dbReference>
<dbReference type="RefSeq" id="WP_386273036.1">
    <property type="nucleotide sequence ID" value="NZ_BAAAGK010000007.1"/>
</dbReference>
<accession>A0ABW2T8S7</accession>
<organism evidence="3 4">
    <name type="scientific">Streptosporangium amethystogenes subsp. fukuiense</name>
    <dbReference type="NCBI Taxonomy" id="698418"/>
    <lineage>
        <taxon>Bacteria</taxon>
        <taxon>Bacillati</taxon>
        <taxon>Actinomycetota</taxon>
        <taxon>Actinomycetes</taxon>
        <taxon>Streptosporangiales</taxon>
        <taxon>Streptosporangiaceae</taxon>
        <taxon>Streptosporangium</taxon>
    </lineage>
</organism>
<reference evidence="4" key="1">
    <citation type="journal article" date="2019" name="Int. J. Syst. Evol. Microbiol.">
        <title>The Global Catalogue of Microorganisms (GCM) 10K type strain sequencing project: providing services to taxonomists for standard genome sequencing and annotation.</title>
        <authorList>
            <consortium name="The Broad Institute Genomics Platform"/>
            <consortium name="The Broad Institute Genome Sequencing Center for Infectious Disease"/>
            <person name="Wu L."/>
            <person name="Ma J."/>
        </authorList>
    </citation>
    <scope>NUCLEOTIDE SEQUENCE [LARGE SCALE GENOMIC DNA]</scope>
    <source>
        <strain evidence="4">JCM 10083</strain>
    </source>
</reference>
<dbReference type="InterPro" id="IPR010852">
    <property type="entry name" value="ABATE"/>
</dbReference>
<dbReference type="Pfam" id="PF11706">
    <property type="entry name" value="zf-CGNR"/>
    <property type="match status" value="1"/>
</dbReference>
<comment type="caution">
    <text evidence="3">The sequence shown here is derived from an EMBL/GenBank/DDBJ whole genome shotgun (WGS) entry which is preliminary data.</text>
</comment>